<reference evidence="2 3" key="1">
    <citation type="submission" date="2020-03" db="EMBL/GenBank/DDBJ databases">
        <title>Two novel Motilibacter sp.</title>
        <authorList>
            <person name="Liu S."/>
        </authorList>
    </citation>
    <scope>NUCLEOTIDE SEQUENCE [LARGE SCALE GENOMIC DNA]</scope>
    <source>
        <strain evidence="2 3">E257</strain>
    </source>
</reference>
<feature type="region of interest" description="Disordered" evidence="1">
    <location>
        <begin position="73"/>
        <end position="95"/>
    </location>
</feature>
<keyword evidence="3" id="KW-1185">Reference proteome</keyword>
<evidence type="ECO:0000313" key="3">
    <source>
        <dbReference type="Proteomes" id="UP000800981"/>
    </source>
</evidence>
<proteinExistence type="predicted"/>
<evidence type="ECO:0000313" key="2">
    <source>
        <dbReference type="EMBL" id="NHC14786.1"/>
    </source>
</evidence>
<protein>
    <submittedName>
        <fullName evidence="2">DUF1490 family protein</fullName>
    </submittedName>
</protein>
<accession>A0ABX0GV34</accession>
<dbReference type="Proteomes" id="UP000800981">
    <property type="component" value="Unassembled WGS sequence"/>
</dbReference>
<comment type="caution">
    <text evidence="2">The sequence shown here is derived from an EMBL/GenBank/DDBJ whole genome shotgun (WGS) entry which is preliminary data.</text>
</comment>
<organism evidence="2 3">
    <name type="scientific">Motilibacter deserti</name>
    <dbReference type="NCBI Taxonomy" id="2714956"/>
    <lineage>
        <taxon>Bacteria</taxon>
        <taxon>Bacillati</taxon>
        <taxon>Actinomycetota</taxon>
        <taxon>Actinomycetes</taxon>
        <taxon>Motilibacterales</taxon>
        <taxon>Motilibacteraceae</taxon>
        <taxon>Motilibacter</taxon>
    </lineage>
</organism>
<sequence length="95" mass="9482">MPLGAGVVRKGVGTVVTGVVGVAVVRLAERRGGPAARRVAVEVAKAGIRGGRALGEGVERTRLAAGDVAAQAREEMGEQAPVPGTSATGHDGHQH</sequence>
<dbReference type="InterPro" id="IPR009963">
    <property type="entry name" value="DUF1490"/>
</dbReference>
<dbReference type="EMBL" id="JAANNP010000010">
    <property type="protein sequence ID" value="NHC14786.1"/>
    <property type="molecule type" value="Genomic_DNA"/>
</dbReference>
<evidence type="ECO:0000256" key="1">
    <source>
        <dbReference type="SAM" id="MobiDB-lite"/>
    </source>
</evidence>
<dbReference type="Pfam" id="PF07371">
    <property type="entry name" value="DUF1490"/>
    <property type="match status" value="1"/>
</dbReference>
<name>A0ABX0GV34_9ACTN</name>
<gene>
    <name evidence="2" type="ORF">G9H71_13435</name>
</gene>